<sequence>MACDCNCGVDVTWVCVGTDGSDCMGMEDEEDDDDDNDDDEDDEDDDDEEEEGEEDDALFISPDGVDIVTDWF</sequence>
<proteinExistence type="predicted"/>
<feature type="region of interest" description="Disordered" evidence="1">
    <location>
        <begin position="18"/>
        <end position="72"/>
    </location>
</feature>
<dbReference type="Proteomes" id="UP000023152">
    <property type="component" value="Unassembled WGS sequence"/>
</dbReference>
<keyword evidence="3" id="KW-1185">Reference proteome</keyword>
<name>X6N1K2_RETFI</name>
<evidence type="ECO:0000313" key="3">
    <source>
        <dbReference type="Proteomes" id="UP000023152"/>
    </source>
</evidence>
<gene>
    <name evidence="2" type="ORF">RFI_17305</name>
</gene>
<accession>X6N1K2</accession>
<evidence type="ECO:0000256" key="1">
    <source>
        <dbReference type="SAM" id="MobiDB-lite"/>
    </source>
</evidence>
<evidence type="ECO:0000313" key="2">
    <source>
        <dbReference type="EMBL" id="ETO19916.1"/>
    </source>
</evidence>
<dbReference type="AlphaFoldDB" id="X6N1K2"/>
<protein>
    <submittedName>
        <fullName evidence="2">Zinc finger protein</fullName>
    </submittedName>
</protein>
<dbReference type="EMBL" id="ASPP01013158">
    <property type="protein sequence ID" value="ETO19916.1"/>
    <property type="molecule type" value="Genomic_DNA"/>
</dbReference>
<organism evidence="2 3">
    <name type="scientific">Reticulomyxa filosa</name>
    <dbReference type="NCBI Taxonomy" id="46433"/>
    <lineage>
        <taxon>Eukaryota</taxon>
        <taxon>Sar</taxon>
        <taxon>Rhizaria</taxon>
        <taxon>Retaria</taxon>
        <taxon>Foraminifera</taxon>
        <taxon>Monothalamids</taxon>
        <taxon>Reticulomyxidae</taxon>
        <taxon>Reticulomyxa</taxon>
    </lineage>
</organism>
<comment type="caution">
    <text evidence="2">The sequence shown here is derived from an EMBL/GenBank/DDBJ whole genome shotgun (WGS) entry which is preliminary data.</text>
</comment>
<feature type="compositionally biased region" description="Acidic residues" evidence="1">
    <location>
        <begin position="25"/>
        <end position="57"/>
    </location>
</feature>
<reference evidence="2 3" key="1">
    <citation type="journal article" date="2013" name="Curr. Biol.">
        <title>The Genome of the Foraminiferan Reticulomyxa filosa.</title>
        <authorList>
            <person name="Glockner G."/>
            <person name="Hulsmann N."/>
            <person name="Schleicher M."/>
            <person name="Noegel A.A."/>
            <person name="Eichinger L."/>
            <person name="Gallinger C."/>
            <person name="Pawlowski J."/>
            <person name="Sierra R."/>
            <person name="Euteneuer U."/>
            <person name="Pillet L."/>
            <person name="Moustafa A."/>
            <person name="Platzer M."/>
            <person name="Groth M."/>
            <person name="Szafranski K."/>
            <person name="Schliwa M."/>
        </authorList>
    </citation>
    <scope>NUCLEOTIDE SEQUENCE [LARGE SCALE GENOMIC DNA]</scope>
</reference>